<name>A0ABY4PJ19_9LACO</name>
<dbReference type="Pfam" id="PF10934">
    <property type="entry name" value="Sheath_initiator"/>
    <property type="match status" value="1"/>
</dbReference>
<proteinExistence type="predicted"/>
<keyword evidence="1" id="KW-0614">Plasmid</keyword>
<keyword evidence="1" id="KW-0645">Protease</keyword>
<geneLocation type="plasmid" evidence="1 2">
    <name>p2unnamed</name>
</geneLocation>
<evidence type="ECO:0000313" key="2">
    <source>
        <dbReference type="Proteomes" id="UP000831859"/>
    </source>
</evidence>
<gene>
    <name evidence="1" type="ORF">MOO46_07735</name>
</gene>
<keyword evidence="2" id="KW-1185">Reference proteome</keyword>
<keyword evidence="1" id="KW-0121">Carboxypeptidase</keyword>
<organism evidence="1 2">
    <name type="scientific">Apilactobacillus apisilvae</name>
    <dbReference type="NCBI Taxonomy" id="2923364"/>
    <lineage>
        <taxon>Bacteria</taxon>
        <taxon>Bacillati</taxon>
        <taxon>Bacillota</taxon>
        <taxon>Bacilli</taxon>
        <taxon>Lactobacillales</taxon>
        <taxon>Lactobacillaceae</taxon>
        <taxon>Apilactobacillus</taxon>
    </lineage>
</organism>
<dbReference type="RefSeq" id="WP_249511834.1">
    <property type="nucleotide sequence ID" value="NZ_CP093364.1"/>
</dbReference>
<reference evidence="1 2" key="1">
    <citation type="journal article" date="2022" name="Int. J. Syst. Evol. Microbiol.">
        <title>Apilactobacillus apisilvae sp. nov., Nicolia spurrieriana gen. nov. sp. nov., Bombilactobacillus folatiphilus sp. nov. and Bombilactobacillus thymidiniphilus sp. nov., four new lactic acid bacterial isolates from stingless bees Tetragonula carbonaria and Austroplebeia australis.</title>
        <authorList>
            <person name="Oliphant S.A."/>
            <person name="Watson-Haigh N.S."/>
            <person name="Sumby K.M."/>
            <person name="Gardner J."/>
            <person name="Groom S."/>
            <person name="Jiranek V."/>
        </authorList>
    </citation>
    <scope>NUCLEOTIDE SEQUENCE [LARGE SCALE GENOMIC DNA]</scope>
    <source>
        <strain evidence="1 2">SG5_A10</strain>
    </source>
</reference>
<keyword evidence="1" id="KW-0378">Hydrolase</keyword>
<sequence length="138" mass="15395">MADEDLQDDADDEVLDNDMEEVTLPSKTFAVENGRVIRLIDGREAMQQAINKVLTTERFVFPIYDENYGSDAMDLIGKDADYIHTDIERVIEEALTADDRISSVTIDEVIDMTDSILVTGSAETIFGKIDIEGEVKSD</sequence>
<dbReference type="EMBL" id="CP093364">
    <property type="protein sequence ID" value="UQS85871.1"/>
    <property type="molecule type" value="Genomic_DNA"/>
</dbReference>
<dbReference type="GO" id="GO:0004180">
    <property type="term" value="F:carboxypeptidase activity"/>
    <property type="evidence" value="ECO:0007669"/>
    <property type="project" value="UniProtKB-KW"/>
</dbReference>
<dbReference type="InterPro" id="IPR020288">
    <property type="entry name" value="Sheath_initiator"/>
</dbReference>
<protein>
    <submittedName>
        <fullName evidence="1">DUF2634 domain-containing protein</fullName>
    </submittedName>
</protein>
<dbReference type="SUPFAM" id="SSF160719">
    <property type="entry name" value="gpW/gp25-like"/>
    <property type="match status" value="1"/>
</dbReference>
<dbReference type="Proteomes" id="UP000831859">
    <property type="component" value="Plasmid p2unnamed"/>
</dbReference>
<accession>A0ABY4PJ19</accession>
<evidence type="ECO:0000313" key="1">
    <source>
        <dbReference type="EMBL" id="UQS85871.1"/>
    </source>
</evidence>